<reference evidence="1 2" key="1">
    <citation type="submission" date="2021-07" db="EMBL/GenBank/DDBJ databases">
        <title>Sequencing Streptomyces halstedii LGO-A4 genome an citrus endophytic actinomycete.</title>
        <authorList>
            <person name="Samborskyy M."/>
            <person name="Scott N."/>
            <person name="Deglau R."/>
            <person name="Dickens S."/>
            <person name="Oliveira L.G."/>
        </authorList>
    </citation>
    <scope>NUCLEOTIDE SEQUENCE [LARGE SCALE GENOMIC DNA]</scope>
    <source>
        <strain evidence="1 2">LGO-A4</strain>
    </source>
</reference>
<protein>
    <submittedName>
        <fullName evidence="1">Uncharacterized protein</fullName>
    </submittedName>
</protein>
<name>A0ABS6U100_STRHA</name>
<comment type="caution">
    <text evidence="1">The sequence shown here is derived from an EMBL/GenBank/DDBJ whole genome shotgun (WGS) entry which is preliminary data.</text>
</comment>
<dbReference type="Proteomes" id="UP000735541">
    <property type="component" value="Unassembled WGS sequence"/>
</dbReference>
<proteinExistence type="predicted"/>
<evidence type="ECO:0000313" key="1">
    <source>
        <dbReference type="EMBL" id="MBV7674096.1"/>
    </source>
</evidence>
<dbReference type="RefSeq" id="WP_228873815.1">
    <property type="nucleotide sequence ID" value="NZ_JAHUVW010000004.1"/>
</dbReference>
<sequence>MSSESGDKTINTTPETARLALADLYAVRLKEREGEESGPVFRLKQVDADERPVLIQCCIR</sequence>
<gene>
    <name evidence="1" type="ORF">STHAL_32125</name>
</gene>
<dbReference type="EMBL" id="JAHUVW010000004">
    <property type="protein sequence ID" value="MBV7674096.1"/>
    <property type="molecule type" value="Genomic_DNA"/>
</dbReference>
<evidence type="ECO:0000313" key="2">
    <source>
        <dbReference type="Proteomes" id="UP000735541"/>
    </source>
</evidence>
<keyword evidence="2" id="KW-1185">Reference proteome</keyword>
<accession>A0ABS6U100</accession>
<organism evidence="1 2">
    <name type="scientific">Streptomyces halstedii</name>
    <dbReference type="NCBI Taxonomy" id="1944"/>
    <lineage>
        <taxon>Bacteria</taxon>
        <taxon>Bacillati</taxon>
        <taxon>Actinomycetota</taxon>
        <taxon>Actinomycetes</taxon>
        <taxon>Kitasatosporales</taxon>
        <taxon>Streptomycetaceae</taxon>
        <taxon>Streptomyces</taxon>
    </lineage>
</organism>